<sequence>MDLNSLTNSSSDPRVNSATANSTGGTLSKISVSGTSKSSASASALISTLIPVIVYSALCLSIFWLLRHKFPRVYSPRTILTSFLPQERSQPLPGHLFKWVTAFFKVEDTFALQHISLDAYFFLRFLKVLSGLCFVGVCITWPILLPIHARGGSGLKQLDSLTIGNVTEKKTFVVHALVCWLYFTIVLYTIYRECIFYINLRNAYMFSPYQAQRLSSRTVLFTSVPPRYRDPARLRKLFGDSVRNVWIPKDTSDLEKLVEEREQTALRLEKAEIALIKLANRLRKKAMGQEPPSEAQQLDPQFQPDFVLGEKLSTQSEVPSSSSPETLSDSHVLGNKDIFVGSSASPPIHDQHIPPKPTVTSDFQPSKVDIQEQIVALDALQQESSNDSTINGTGSKIASLSSPSPSEAAPASPTKSECAIDDEKVPHVLTEAPEPISTLTKLQADDEGKVWCEVQQDTQPQPEANNVPATKDSSTVDVEVAHPRLPDVNGSVAAQWVPAEMRPAHRPLANFFRRVDTIKWTRKRIRILNPQIRKMRKMLLQGEGKPLASAFVEFSNQADAEKAYQTLTHHLPSHMSSRYIGVTPDEIVWTSLNLTWLSLLLRKFGIAGATFVGIIFWSIPSAFVGAISNIEALAKYVTFLDFVLKFPEFLKGIIQGFLPALMLSLLMAIVPYLLRGAARTAGVPSLSLIELFVQESYFPFQVVQVFLITTISSAASAALMEVVKSPFSAPSLLSENLPKASNFYISYILVQCLAAGAGAMVHLVDLFRHQILARNMDYPRSAFRVWHQVRPVHWGAIFPVFTNMGVIAFSYCCIAPVIMIFASCGIFVIYLVYRYNLMFTYNSNINCRGLVYPNALLQLLTGLYLAEICMIGLLALRVALVPMVMMVMFLIFTAMCHVSMSAAIRPLLYNLPQSLAVESHELAHGGNFNIGSDDVIPDDVTRTANGDTNIRLKAPSADVDDGYIIPKHSSDVDHEEIASRGMEGADRFVTSIFSIGKLKLSEATQALDKTPIGPVATYLNRWISPPRDMKPGFVMRWLHPEVFDDFEAMQKLLPPELPNPTLTYPEDYSSKAYWPPAMSAPPMRLWIPRDEAGVSKQEVEHTSKVVSISDEGAELLPNGRIRADVEKAPFFEERIVY</sequence>
<evidence type="ECO:0000259" key="9">
    <source>
        <dbReference type="Pfam" id="PF02714"/>
    </source>
</evidence>
<dbReference type="Gene3D" id="3.30.70.330">
    <property type="match status" value="1"/>
</dbReference>
<dbReference type="InterPro" id="IPR045122">
    <property type="entry name" value="Csc1-like"/>
</dbReference>
<proteinExistence type="inferred from homology"/>
<feature type="compositionally biased region" description="Low complexity" evidence="7">
    <location>
        <begin position="312"/>
        <end position="330"/>
    </location>
</feature>
<feature type="transmembrane region" description="Helical" evidence="8">
    <location>
        <begin position="744"/>
        <end position="764"/>
    </location>
</feature>
<dbReference type="EMBL" id="APWK03000088">
    <property type="protein sequence ID" value="PHH51669.1"/>
    <property type="molecule type" value="Genomic_DNA"/>
</dbReference>
<feature type="domain" description="CSC1/OSCA1-like N-terminal transmembrane" evidence="11">
    <location>
        <begin position="44"/>
        <end position="193"/>
    </location>
</feature>
<keyword evidence="5 8" id="KW-1133">Transmembrane helix</keyword>
<comment type="similarity">
    <text evidence="2">Belongs to the CSC1 (TC 1.A.17) family.</text>
</comment>
<evidence type="ECO:0000259" key="11">
    <source>
        <dbReference type="Pfam" id="PF13967"/>
    </source>
</evidence>
<dbReference type="GO" id="GO:0005227">
    <property type="term" value="F:calcium-activated cation channel activity"/>
    <property type="evidence" value="ECO:0007669"/>
    <property type="project" value="InterPro"/>
</dbReference>
<dbReference type="Proteomes" id="UP000222788">
    <property type="component" value="Unassembled WGS sequence"/>
</dbReference>
<keyword evidence="6 8" id="KW-0472">Membrane</keyword>
<name>A0A2C5WPA6_9PEZI</name>
<dbReference type="InterPro" id="IPR022257">
    <property type="entry name" value="PHM7_ext"/>
</dbReference>
<dbReference type="InterPro" id="IPR012677">
    <property type="entry name" value="Nucleotide-bd_a/b_plait_sf"/>
</dbReference>
<feature type="region of interest" description="Disordered" evidence="7">
    <location>
        <begin position="312"/>
        <end position="331"/>
    </location>
</feature>
<evidence type="ECO:0000256" key="8">
    <source>
        <dbReference type="SAM" id="Phobius"/>
    </source>
</evidence>
<keyword evidence="3" id="KW-0813">Transport</keyword>
<dbReference type="GO" id="GO:0005886">
    <property type="term" value="C:plasma membrane"/>
    <property type="evidence" value="ECO:0007669"/>
    <property type="project" value="TreeGrafter"/>
</dbReference>
<feature type="transmembrane region" description="Helical" evidence="8">
    <location>
        <begin position="656"/>
        <end position="678"/>
    </location>
</feature>
<evidence type="ECO:0000256" key="1">
    <source>
        <dbReference type="ARBA" id="ARBA00004141"/>
    </source>
</evidence>
<reference evidence="13 14" key="2">
    <citation type="journal article" date="2013" name="IMA Fungus">
        <title>IMA Genome-F 1: Ceratocystis fimbriata: Draft nuclear genome sequence for the plant pathogen, Ceratocystis fimbriata.</title>
        <authorList>
            <person name="Wilken P.M."/>
            <person name="Steenkamp E.T."/>
            <person name="Wingfield M.J."/>
            <person name="de Beer Z.W."/>
            <person name="Wingfield B.D."/>
        </authorList>
    </citation>
    <scope>NUCLEOTIDE SEQUENCE [LARGE SCALE GENOMIC DNA]</scope>
    <source>
        <strain evidence="13 14">CBS 114723</strain>
    </source>
</reference>
<reference evidence="13 14" key="1">
    <citation type="journal article" date="2013" name="Fungal Biol.">
        <title>Analysis of microsatellite markers in the genome of the plant pathogen Ceratocystis fimbriata.</title>
        <authorList>
            <person name="Simpson M.C."/>
            <person name="Wilken P.M."/>
            <person name="Coetzee M.P."/>
            <person name="Wingfield M.J."/>
            <person name="Wingfield B.D."/>
        </authorList>
    </citation>
    <scope>NUCLEOTIDE SEQUENCE [LARGE SCALE GENOMIC DNA]</scope>
    <source>
        <strain evidence="13 14">CBS 114723</strain>
    </source>
</reference>
<dbReference type="Pfam" id="PF02714">
    <property type="entry name" value="RSN1_7TM"/>
    <property type="match status" value="1"/>
</dbReference>
<feature type="compositionally biased region" description="Polar residues" evidence="7">
    <location>
        <begin position="1"/>
        <end position="26"/>
    </location>
</feature>
<gene>
    <name evidence="13" type="primary">RSN1_0</name>
    <name evidence="13" type="ORF">CFIMG_004724RA</name>
</gene>
<feature type="compositionally biased region" description="Polar residues" evidence="7">
    <location>
        <begin position="381"/>
        <end position="396"/>
    </location>
</feature>
<dbReference type="AlphaFoldDB" id="A0A2C5WPA6"/>
<keyword evidence="4 8" id="KW-0812">Transmembrane</keyword>
<organism evidence="13 14">
    <name type="scientific">Ceratocystis fimbriata CBS 114723</name>
    <dbReference type="NCBI Taxonomy" id="1035309"/>
    <lineage>
        <taxon>Eukaryota</taxon>
        <taxon>Fungi</taxon>
        <taxon>Dikarya</taxon>
        <taxon>Ascomycota</taxon>
        <taxon>Pezizomycotina</taxon>
        <taxon>Sordariomycetes</taxon>
        <taxon>Hypocreomycetidae</taxon>
        <taxon>Microascales</taxon>
        <taxon>Ceratocystidaceae</taxon>
        <taxon>Ceratocystis</taxon>
    </lineage>
</organism>
<dbReference type="InterPro" id="IPR003864">
    <property type="entry name" value="CSC1/OSCA1-like_7TM"/>
</dbReference>
<evidence type="ECO:0000256" key="7">
    <source>
        <dbReference type="SAM" id="MobiDB-lite"/>
    </source>
</evidence>
<evidence type="ECO:0000256" key="4">
    <source>
        <dbReference type="ARBA" id="ARBA00022692"/>
    </source>
</evidence>
<dbReference type="OrthoDB" id="1076608at2759"/>
<dbReference type="Pfam" id="PF13967">
    <property type="entry name" value="RSN1_TM"/>
    <property type="match status" value="1"/>
</dbReference>
<accession>A0A2C5WPA6</accession>
<feature type="transmembrane region" description="Helical" evidence="8">
    <location>
        <begin position="44"/>
        <end position="66"/>
    </location>
</feature>
<feature type="region of interest" description="Disordered" evidence="7">
    <location>
        <begin position="1"/>
        <end position="32"/>
    </location>
</feature>
<evidence type="ECO:0000259" key="12">
    <source>
        <dbReference type="Pfam" id="PF14703"/>
    </source>
</evidence>
<dbReference type="PANTHER" id="PTHR13018:SF53">
    <property type="entry name" value="DUF221 DOMAIN PROTEIN"/>
    <property type="match status" value="1"/>
</dbReference>
<evidence type="ECO:0000256" key="6">
    <source>
        <dbReference type="ARBA" id="ARBA00023136"/>
    </source>
</evidence>
<feature type="domain" description="CSC1/OSCA1-like cytosolic" evidence="12">
    <location>
        <begin position="216"/>
        <end position="590"/>
    </location>
</feature>
<feature type="transmembrane region" description="Helical" evidence="8">
    <location>
        <begin position="854"/>
        <end position="876"/>
    </location>
</feature>
<evidence type="ECO:0000256" key="3">
    <source>
        <dbReference type="ARBA" id="ARBA00022448"/>
    </source>
</evidence>
<feature type="transmembrane region" description="Helical" evidence="8">
    <location>
        <begin position="698"/>
        <end position="723"/>
    </location>
</feature>
<evidence type="ECO:0000256" key="2">
    <source>
        <dbReference type="ARBA" id="ARBA00007779"/>
    </source>
</evidence>
<dbReference type="InterPro" id="IPR027815">
    <property type="entry name" value="CSC1/OSCA1-like_cyt"/>
</dbReference>
<evidence type="ECO:0000313" key="13">
    <source>
        <dbReference type="EMBL" id="PHH51669.1"/>
    </source>
</evidence>
<dbReference type="PANTHER" id="PTHR13018">
    <property type="entry name" value="PROBABLE MEMBRANE PROTEIN DUF221-RELATED"/>
    <property type="match status" value="1"/>
</dbReference>
<feature type="domain" description="CSC1/OSCA1-like 7TM region" evidence="9">
    <location>
        <begin position="602"/>
        <end position="874"/>
    </location>
</feature>
<dbReference type="InterPro" id="IPR032880">
    <property type="entry name" value="CSC1/OSCA1-like_N"/>
</dbReference>
<feature type="transmembrane region" description="Helical" evidence="8">
    <location>
        <begin position="882"/>
        <end position="904"/>
    </location>
</feature>
<dbReference type="Pfam" id="PF14703">
    <property type="entry name" value="PHM7_cyt"/>
    <property type="match status" value="1"/>
</dbReference>
<protein>
    <submittedName>
        <fullName evidence="13">Uncharacterized protein RSN1</fullName>
    </submittedName>
</protein>
<evidence type="ECO:0000313" key="14">
    <source>
        <dbReference type="Proteomes" id="UP000222788"/>
    </source>
</evidence>
<feature type="region of interest" description="Disordered" evidence="7">
    <location>
        <begin position="381"/>
        <end position="418"/>
    </location>
</feature>
<feature type="transmembrane region" description="Helical" evidence="8">
    <location>
        <begin position="121"/>
        <end position="144"/>
    </location>
</feature>
<comment type="caution">
    <text evidence="13">The sequence shown here is derived from an EMBL/GenBank/DDBJ whole genome shotgun (WGS) entry which is preliminary data.</text>
</comment>
<feature type="transmembrane region" description="Helical" evidence="8">
    <location>
        <begin position="599"/>
        <end position="617"/>
    </location>
</feature>
<evidence type="ECO:0000256" key="5">
    <source>
        <dbReference type="ARBA" id="ARBA00022989"/>
    </source>
</evidence>
<keyword evidence="14" id="KW-1185">Reference proteome</keyword>
<dbReference type="Pfam" id="PF12621">
    <property type="entry name" value="PHM7_ext"/>
    <property type="match status" value="1"/>
</dbReference>
<feature type="transmembrane region" description="Helical" evidence="8">
    <location>
        <begin position="172"/>
        <end position="191"/>
    </location>
</feature>
<feature type="domain" description="10TM putative phosphate transporter extracellular tail" evidence="10">
    <location>
        <begin position="1037"/>
        <end position="1123"/>
    </location>
</feature>
<feature type="compositionally biased region" description="Low complexity" evidence="7">
    <location>
        <begin position="398"/>
        <end position="413"/>
    </location>
</feature>
<feature type="region of interest" description="Disordered" evidence="7">
    <location>
        <begin position="338"/>
        <end position="363"/>
    </location>
</feature>
<evidence type="ECO:0000259" key="10">
    <source>
        <dbReference type="Pfam" id="PF12621"/>
    </source>
</evidence>
<feature type="transmembrane region" description="Helical" evidence="8">
    <location>
        <begin position="808"/>
        <end position="833"/>
    </location>
</feature>
<comment type="subcellular location">
    <subcellularLocation>
        <location evidence="1">Membrane</location>
        <topology evidence="1">Multi-pass membrane protein</topology>
    </subcellularLocation>
</comment>